<protein>
    <submittedName>
        <fullName evidence="2">Uncharacterized protein</fullName>
    </submittedName>
</protein>
<sequence length="458" mass="51903">MASRDTPRRSTRKRCREAKENEFEQSSGLIPAGSPWDQLPRKKLAMEDIDVEKSYVDEIKSNPPPAPSQPVKKPKQKRWKRWRGKEPLNNPAKLPKNWTMHEFDLAEDDIDGRIARCHERLEDNIMPAVFRQRLREKYSKMVSSESEHLSLETVQRVDTLKAIEKNLIANGDEHGQLPNVRAVLEAYRSGDLAWYPNLVTYWSEGKQLCKPRPFDWDEFEVINASVQGHRSFWTEGVRRQSQLARIMIKRYPSMIPSAMRCYIALRIPGYDWWAEFPFLYDTGASIMNVYHGDLRTIMGPFGPPNEPNASIIGVTSLRDASNNDRYQPIIELEATILTDRGPNAQRLTPWTRVAVTVNDGDYVGPPYGTVRLDGPFIRSQLFTGTAPPVIDTMVIAQSARGLRLPTRDLTNWPPGPMNTFMHPVPPGQPTNLPPLVPLVEGLARKGKKAPPPAPGVSS</sequence>
<dbReference type="EMBL" id="JAPQKO010000002">
    <property type="protein sequence ID" value="KAJ5179273.1"/>
    <property type="molecule type" value="Genomic_DNA"/>
</dbReference>
<evidence type="ECO:0000313" key="3">
    <source>
        <dbReference type="Proteomes" id="UP001146351"/>
    </source>
</evidence>
<proteinExistence type="predicted"/>
<comment type="caution">
    <text evidence="2">The sequence shown here is derived from an EMBL/GenBank/DDBJ whole genome shotgun (WGS) entry which is preliminary data.</text>
</comment>
<evidence type="ECO:0000256" key="1">
    <source>
        <dbReference type="SAM" id="MobiDB-lite"/>
    </source>
</evidence>
<organism evidence="2 3">
    <name type="scientific">Penicillium capsulatum</name>
    <dbReference type="NCBI Taxonomy" id="69766"/>
    <lineage>
        <taxon>Eukaryota</taxon>
        <taxon>Fungi</taxon>
        <taxon>Dikarya</taxon>
        <taxon>Ascomycota</taxon>
        <taxon>Pezizomycotina</taxon>
        <taxon>Eurotiomycetes</taxon>
        <taxon>Eurotiomycetidae</taxon>
        <taxon>Eurotiales</taxon>
        <taxon>Aspergillaceae</taxon>
        <taxon>Penicillium</taxon>
    </lineage>
</organism>
<keyword evidence="3" id="KW-1185">Reference proteome</keyword>
<feature type="region of interest" description="Disordered" evidence="1">
    <location>
        <begin position="57"/>
        <end position="95"/>
    </location>
</feature>
<reference evidence="2" key="1">
    <citation type="submission" date="2022-11" db="EMBL/GenBank/DDBJ databases">
        <authorList>
            <person name="Petersen C."/>
        </authorList>
    </citation>
    <scope>NUCLEOTIDE SEQUENCE</scope>
    <source>
        <strain evidence="2">IBT 21917</strain>
    </source>
</reference>
<feature type="region of interest" description="Disordered" evidence="1">
    <location>
        <begin position="1"/>
        <end position="39"/>
    </location>
</feature>
<dbReference type="AlphaFoldDB" id="A0A9W9LV68"/>
<evidence type="ECO:0000313" key="2">
    <source>
        <dbReference type="EMBL" id="KAJ5179273.1"/>
    </source>
</evidence>
<gene>
    <name evidence="2" type="ORF">N7492_002483</name>
</gene>
<reference evidence="2" key="2">
    <citation type="journal article" date="2023" name="IMA Fungus">
        <title>Comparative genomic study of the Penicillium genus elucidates a diverse pangenome and 15 lateral gene transfer events.</title>
        <authorList>
            <person name="Petersen C."/>
            <person name="Sorensen T."/>
            <person name="Nielsen M.R."/>
            <person name="Sondergaard T.E."/>
            <person name="Sorensen J.L."/>
            <person name="Fitzpatrick D.A."/>
            <person name="Frisvad J.C."/>
            <person name="Nielsen K.L."/>
        </authorList>
    </citation>
    <scope>NUCLEOTIDE SEQUENCE</scope>
    <source>
        <strain evidence="2">IBT 21917</strain>
    </source>
</reference>
<accession>A0A9W9LV68</accession>
<dbReference type="Proteomes" id="UP001146351">
    <property type="component" value="Unassembled WGS sequence"/>
</dbReference>
<dbReference type="OrthoDB" id="4329446at2759"/>
<feature type="compositionally biased region" description="Basic residues" evidence="1">
    <location>
        <begin position="72"/>
        <end position="83"/>
    </location>
</feature>
<name>A0A9W9LV68_9EURO</name>